<evidence type="ECO:0000256" key="2">
    <source>
        <dbReference type="ARBA" id="ARBA00022454"/>
    </source>
</evidence>
<evidence type="ECO:0000256" key="1">
    <source>
        <dbReference type="ARBA" id="ARBA00004286"/>
    </source>
</evidence>
<dbReference type="PANTHER" id="PTHR22640">
    <property type="entry name" value="STRUCTURAL MAINTENANCE OF CHROMOSOMES FLEXIBLE HINGE DOMAIN-CONTAINING PROTEIN 1"/>
    <property type="match status" value="1"/>
</dbReference>
<gene>
    <name evidence="3" type="ORF">AB205_0025820</name>
</gene>
<sequence length="87" mass="9657">MLLGDAILLDNLEAANEYRKQLVSFSFCPTLLTREGDRIRSNGKFGGLQNKAPSLDKLRGTVFGAPLPKEYDTLSLEIGVYKLFSSF</sequence>
<evidence type="ECO:0000313" key="4">
    <source>
        <dbReference type="Proteomes" id="UP000228934"/>
    </source>
</evidence>
<accession>A0A2G9NGR5</accession>
<keyword evidence="4" id="KW-1185">Reference proteome</keyword>
<dbReference type="GO" id="GO:0005524">
    <property type="term" value="F:ATP binding"/>
    <property type="evidence" value="ECO:0007669"/>
    <property type="project" value="InterPro"/>
</dbReference>
<dbReference type="Proteomes" id="UP000228934">
    <property type="component" value="Unassembled WGS sequence"/>
</dbReference>
<dbReference type="OrthoDB" id="10036779at2759"/>
<organism evidence="3 4">
    <name type="scientific">Aquarana catesbeiana</name>
    <name type="common">American bullfrog</name>
    <name type="synonym">Rana catesbeiana</name>
    <dbReference type="NCBI Taxonomy" id="8400"/>
    <lineage>
        <taxon>Eukaryota</taxon>
        <taxon>Metazoa</taxon>
        <taxon>Chordata</taxon>
        <taxon>Craniata</taxon>
        <taxon>Vertebrata</taxon>
        <taxon>Euteleostomi</taxon>
        <taxon>Amphibia</taxon>
        <taxon>Batrachia</taxon>
        <taxon>Anura</taxon>
        <taxon>Neobatrachia</taxon>
        <taxon>Ranoidea</taxon>
        <taxon>Ranidae</taxon>
        <taxon>Aquarana</taxon>
    </lineage>
</organism>
<dbReference type="AlphaFoldDB" id="A0A2G9NGR5"/>
<proteinExistence type="predicted"/>
<keyword evidence="2" id="KW-0158">Chromosome</keyword>
<dbReference type="InterPro" id="IPR038892">
    <property type="entry name" value="SMCHD1"/>
</dbReference>
<dbReference type="GO" id="GO:0006302">
    <property type="term" value="P:double-strand break repair"/>
    <property type="evidence" value="ECO:0007669"/>
    <property type="project" value="InterPro"/>
</dbReference>
<evidence type="ECO:0000313" key="3">
    <source>
        <dbReference type="EMBL" id="PIN90281.1"/>
    </source>
</evidence>
<dbReference type="PANTHER" id="PTHR22640:SF2">
    <property type="entry name" value="STRUCTURAL MAINTENANCE OF CHROMOSOMES FLEXIBLE HINGE DOMAIN-CONTAINING PROTEIN 1"/>
    <property type="match status" value="1"/>
</dbReference>
<dbReference type="GO" id="GO:0005694">
    <property type="term" value="C:chromosome"/>
    <property type="evidence" value="ECO:0007669"/>
    <property type="project" value="UniProtKB-SubCell"/>
</dbReference>
<dbReference type="SUPFAM" id="SSF75553">
    <property type="entry name" value="Smc hinge domain"/>
    <property type="match status" value="1"/>
</dbReference>
<dbReference type="InterPro" id="IPR036277">
    <property type="entry name" value="SMC_hinge_sf"/>
</dbReference>
<dbReference type="EMBL" id="KV923350">
    <property type="protein sequence ID" value="PIN90281.1"/>
    <property type="molecule type" value="Genomic_DNA"/>
</dbReference>
<name>A0A2G9NGR5_AQUCT</name>
<protein>
    <submittedName>
        <fullName evidence="3">Uncharacterized protein</fullName>
    </submittedName>
</protein>
<reference evidence="4" key="1">
    <citation type="journal article" date="2017" name="Nat. Commun.">
        <title>The North American bullfrog draft genome provides insight into hormonal regulation of long noncoding RNA.</title>
        <authorList>
            <person name="Hammond S.A."/>
            <person name="Warren R.L."/>
            <person name="Vandervalk B.P."/>
            <person name="Kucuk E."/>
            <person name="Khan H."/>
            <person name="Gibb E.A."/>
            <person name="Pandoh P."/>
            <person name="Kirk H."/>
            <person name="Zhao Y."/>
            <person name="Jones M."/>
            <person name="Mungall A.J."/>
            <person name="Coope R."/>
            <person name="Pleasance S."/>
            <person name="Moore R.A."/>
            <person name="Holt R.A."/>
            <person name="Round J.M."/>
            <person name="Ohora S."/>
            <person name="Walle B.V."/>
            <person name="Veldhoen N."/>
            <person name="Helbing C.C."/>
            <person name="Birol I."/>
        </authorList>
    </citation>
    <scope>NUCLEOTIDE SEQUENCE [LARGE SCALE GENOMIC DNA]</scope>
</reference>
<dbReference type="GO" id="GO:0051276">
    <property type="term" value="P:chromosome organization"/>
    <property type="evidence" value="ECO:0007669"/>
    <property type="project" value="InterPro"/>
</dbReference>
<comment type="subcellular location">
    <subcellularLocation>
        <location evidence="1">Chromosome</location>
    </subcellularLocation>
</comment>